<gene>
    <name evidence="1" type="ORF">SAMN06265784_12064</name>
</gene>
<evidence type="ECO:0000313" key="1">
    <source>
        <dbReference type="EMBL" id="SMG61274.1"/>
    </source>
</evidence>
<proteinExistence type="predicted"/>
<dbReference type="AlphaFoldDB" id="A0A1X7M6A3"/>
<organism evidence="1 2">
    <name type="scientific">Paraburkholderia susongensis</name>
    <dbReference type="NCBI Taxonomy" id="1515439"/>
    <lineage>
        <taxon>Bacteria</taxon>
        <taxon>Pseudomonadati</taxon>
        <taxon>Pseudomonadota</taxon>
        <taxon>Betaproteobacteria</taxon>
        <taxon>Burkholderiales</taxon>
        <taxon>Burkholderiaceae</taxon>
        <taxon>Paraburkholderia</taxon>
    </lineage>
</organism>
<accession>A0A1X7M6A3</accession>
<reference evidence="2" key="1">
    <citation type="submission" date="2017-04" db="EMBL/GenBank/DDBJ databases">
        <authorList>
            <person name="Varghese N."/>
            <person name="Submissions S."/>
        </authorList>
    </citation>
    <scope>NUCLEOTIDE SEQUENCE [LARGE SCALE GENOMIC DNA]</scope>
    <source>
        <strain evidence="2">LMG 29540</strain>
    </source>
</reference>
<dbReference type="EMBL" id="FXAT01000020">
    <property type="protein sequence ID" value="SMG61274.1"/>
    <property type="molecule type" value="Genomic_DNA"/>
</dbReference>
<sequence length="91" mass="10366">MQRGAMSMWSDATYTFTHEVVVTSVRVFDYVGRIPTERGKRIWSSLPASAQAGVALSIGIIEYWTSLDVPGPTRKMMDWSCICRAIRRPRR</sequence>
<keyword evidence="2" id="KW-1185">Reference proteome</keyword>
<dbReference type="STRING" id="1515439.SAMN06265784_12064"/>
<protein>
    <submittedName>
        <fullName evidence="1">Uncharacterized protein</fullName>
    </submittedName>
</protein>
<dbReference type="Proteomes" id="UP000193228">
    <property type="component" value="Unassembled WGS sequence"/>
</dbReference>
<evidence type="ECO:0000313" key="2">
    <source>
        <dbReference type="Proteomes" id="UP000193228"/>
    </source>
</evidence>
<name>A0A1X7M6A3_9BURK</name>